<evidence type="ECO:0000313" key="3">
    <source>
        <dbReference type="Proteomes" id="UP000775213"/>
    </source>
</evidence>
<dbReference type="Proteomes" id="UP000775213">
    <property type="component" value="Unassembled WGS sequence"/>
</dbReference>
<keyword evidence="3" id="KW-1185">Reference proteome</keyword>
<gene>
    <name evidence="2" type="ORF">IEQ34_018654</name>
</gene>
<organism evidence="2 3">
    <name type="scientific">Dendrobium chrysotoxum</name>
    <name type="common">Orchid</name>
    <dbReference type="NCBI Taxonomy" id="161865"/>
    <lineage>
        <taxon>Eukaryota</taxon>
        <taxon>Viridiplantae</taxon>
        <taxon>Streptophyta</taxon>
        <taxon>Embryophyta</taxon>
        <taxon>Tracheophyta</taxon>
        <taxon>Spermatophyta</taxon>
        <taxon>Magnoliopsida</taxon>
        <taxon>Liliopsida</taxon>
        <taxon>Asparagales</taxon>
        <taxon>Orchidaceae</taxon>
        <taxon>Epidendroideae</taxon>
        <taxon>Malaxideae</taxon>
        <taxon>Dendrobiinae</taxon>
        <taxon>Dendrobium</taxon>
    </lineage>
</organism>
<evidence type="ECO:0000256" key="1">
    <source>
        <dbReference type="SAM" id="MobiDB-lite"/>
    </source>
</evidence>
<sequence length="61" mass="7012">MHGHGMNECFRKYPHLCKEKDSSKQLQGNVVNLESHENMIRDLGKLEGNTPEMTENTEDPL</sequence>
<feature type="region of interest" description="Disordered" evidence="1">
    <location>
        <begin position="41"/>
        <end position="61"/>
    </location>
</feature>
<comment type="caution">
    <text evidence="2">The sequence shown here is derived from an EMBL/GenBank/DDBJ whole genome shotgun (WGS) entry which is preliminary data.</text>
</comment>
<dbReference type="EMBL" id="JAGFBR010000017">
    <property type="protein sequence ID" value="KAH0451355.1"/>
    <property type="molecule type" value="Genomic_DNA"/>
</dbReference>
<proteinExistence type="predicted"/>
<reference evidence="2 3" key="1">
    <citation type="journal article" date="2021" name="Hortic Res">
        <title>Chromosome-scale assembly of the Dendrobium chrysotoxum genome enhances the understanding of orchid evolution.</title>
        <authorList>
            <person name="Zhang Y."/>
            <person name="Zhang G.Q."/>
            <person name="Zhang D."/>
            <person name="Liu X.D."/>
            <person name="Xu X.Y."/>
            <person name="Sun W.H."/>
            <person name="Yu X."/>
            <person name="Zhu X."/>
            <person name="Wang Z.W."/>
            <person name="Zhao X."/>
            <person name="Zhong W.Y."/>
            <person name="Chen H."/>
            <person name="Yin W.L."/>
            <person name="Huang T."/>
            <person name="Niu S.C."/>
            <person name="Liu Z.J."/>
        </authorList>
    </citation>
    <scope>NUCLEOTIDE SEQUENCE [LARGE SCALE GENOMIC DNA]</scope>
    <source>
        <strain evidence="2">Lindl</strain>
    </source>
</reference>
<evidence type="ECO:0000313" key="2">
    <source>
        <dbReference type="EMBL" id="KAH0451355.1"/>
    </source>
</evidence>
<dbReference type="AlphaFoldDB" id="A0AAV7G6D1"/>
<protein>
    <submittedName>
        <fullName evidence="2">Uncharacterized protein</fullName>
    </submittedName>
</protein>
<accession>A0AAV7G6D1</accession>
<name>A0AAV7G6D1_DENCH</name>